<keyword evidence="1" id="KW-1133">Transmembrane helix</keyword>
<keyword evidence="3" id="KW-1185">Reference proteome</keyword>
<evidence type="ECO:0000313" key="2">
    <source>
        <dbReference type="EMBL" id="MCE3215284.1"/>
    </source>
</evidence>
<evidence type="ECO:0000313" key="3">
    <source>
        <dbReference type="Proteomes" id="UP000823775"/>
    </source>
</evidence>
<evidence type="ECO:0000256" key="1">
    <source>
        <dbReference type="SAM" id="Phobius"/>
    </source>
</evidence>
<proteinExistence type="predicted"/>
<sequence>MDYWVAFKISDETAKGSFLWLLILLGYVLGTGSSWRPGFCCALVAFLVIVDSNEMEVHLDYIMFSCYDWGSDAFWKFEQCSGACGLSSYGCMGRRLGFRMQLLDWPIVFSLALQGIGYPFCSLQSDGSSLSFWKRRFKHEFRFWEFRVLFCGKVQSCDYPLDGHEAFFSLIAGSAWPCRVVASLGGHMKSICSGALGTPVSNNL</sequence>
<comment type="caution">
    <text evidence="2">The sequence shown here is derived from an EMBL/GenBank/DDBJ whole genome shotgun (WGS) entry which is preliminary data.</text>
</comment>
<organism evidence="2 3">
    <name type="scientific">Datura stramonium</name>
    <name type="common">Jimsonweed</name>
    <name type="synonym">Common thornapple</name>
    <dbReference type="NCBI Taxonomy" id="4076"/>
    <lineage>
        <taxon>Eukaryota</taxon>
        <taxon>Viridiplantae</taxon>
        <taxon>Streptophyta</taxon>
        <taxon>Embryophyta</taxon>
        <taxon>Tracheophyta</taxon>
        <taxon>Spermatophyta</taxon>
        <taxon>Magnoliopsida</taxon>
        <taxon>eudicotyledons</taxon>
        <taxon>Gunneridae</taxon>
        <taxon>Pentapetalae</taxon>
        <taxon>asterids</taxon>
        <taxon>lamiids</taxon>
        <taxon>Solanales</taxon>
        <taxon>Solanaceae</taxon>
        <taxon>Solanoideae</taxon>
        <taxon>Datureae</taxon>
        <taxon>Datura</taxon>
    </lineage>
</organism>
<gene>
    <name evidence="2" type="ORF">HAX54_001676</name>
</gene>
<keyword evidence="1" id="KW-0812">Transmembrane</keyword>
<feature type="transmembrane region" description="Helical" evidence="1">
    <location>
        <begin position="20"/>
        <end position="50"/>
    </location>
</feature>
<name>A0ABS8WQV3_DATST</name>
<protein>
    <submittedName>
        <fullName evidence="2">Uncharacterized protein</fullName>
    </submittedName>
</protein>
<dbReference type="Proteomes" id="UP000823775">
    <property type="component" value="Unassembled WGS sequence"/>
</dbReference>
<reference evidence="2 3" key="1">
    <citation type="journal article" date="2021" name="BMC Genomics">
        <title>Datura genome reveals duplications of psychoactive alkaloid biosynthetic genes and high mutation rate following tissue culture.</title>
        <authorList>
            <person name="Rajewski A."/>
            <person name="Carter-House D."/>
            <person name="Stajich J."/>
            <person name="Litt A."/>
        </authorList>
    </citation>
    <scope>NUCLEOTIDE SEQUENCE [LARGE SCALE GENOMIC DNA]</scope>
    <source>
        <strain evidence="2">AR-01</strain>
    </source>
</reference>
<keyword evidence="1" id="KW-0472">Membrane</keyword>
<dbReference type="EMBL" id="JACEIK010010672">
    <property type="protein sequence ID" value="MCE3215284.1"/>
    <property type="molecule type" value="Genomic_DNA"/>
</dbReference>
<accession>A0ABS8WQV3</accession>